<dbReference type="Gene3D" id="1.10.8.60">
    <property type="match status" value="1"/>
</dbReference>
<dbReference type="GO" id="GO:0016887">
    <property type="term" value="F:ATP hydrolysis activity"/>
    <property type="evidence" value="ECO:0007669"/>
    <property type="project" value="InterPro"/>
</dbReference>
<comment type="similarity">
    <text evidence="1">Belongs to the AAA ATPase family.</text>
</comment>
<proteinExistence type="inferred from homology"/>
<keyword evidence="6" id="KW-1185">Reference proteome</keyword>
<evidence type="ECO:0000259" key="4">
    <source>
        <dbReference type="SMART" id="SM00382"/>
    </source>
</evidence>
<accession>A0A5N0UT52</accession>
<dbReference type="PANTHER" id="PTHR23073">
    <property type="entry name" value="26S PROTEASOME REGULATORY SUBUNIT"/>
    <property type="match status" value="1"/>
</dbReference>
<evidence type="ECO:0000256" key="2">
    <source>
        <dbReference type="ARBA" id="ARBA00022741"/>
    </source>
</evidence>
<name>A0A5N0UT52_9PSEU</name>
<evidence type="ECO:0000256" key="3">
    <source>
        <dbReference type="ARBA" id="ARBA00022840"/>
    </source>
</evidence>
<evidence type="ECO:0000313" key="6">
    <source>
        <dbReference type="Proteomes" id="UP000319769"/>
    </source>
</evidence>
<evidence type="ECO:0000313" key="5">
    <source>
        <dbReference type="EMBL" id="KAA9152409.1"/>
    </source>
</evidence>
<dbReference type="OrthoDB" id="9809379at2"/>
<feature type="domain" description="AAA+ ATPase" evidence="4">
    <location>
        <begin position="258"/>
        <end position="384"/>
    </location>
</feature>
<dbReference type="RefSeq" id="WP_144753047.1">
    <property type="nucleotide sequence ID" value="NZ_VMNW02000088.1"/>
</dbReference>
<comment type="caution">
    <text evidence="5">The sequence shown here is derived from an EMBL/GenBank/DDBJ whole genome shotgun (WGS) entry which is preliminary data.</text>
</comment>
<dbReference type="GO" id="GO:0005524">
    <property type="term" value="F:ATP binding"/>
    <property type="evidence" value="ECO:0007669"/>
    <property type="project" value="UniProtKB-KW"/>
</dbReference>
<keyword evidence="3 5" id="KW-0067">ATP-binding</keyword>
<dbReference type="SUPFAM" id="SSF52540">
    <property type="entry name" value="P-loop containing nucleoside triphosphate hydrolases"/>
    <property type="match status" value="1"/>
</dbReference>
<sequence>MGHTGEAELDGDGARALAAGLGRLVRVAATVVEADSPANALVNRVTGHLGAELQDLVFVGQEFPPWEHVNVHRGVDRYLAERGGGHEWFGIAGVNRTNEELIGMLATARRHGTYELGAVDYRTEATGPETTEDVVQFGLVTTSAPGGTPVIIAQRGPIAQHGPSAVSRFEVISTDRDAAGAVRDQVERRMRENDVLRGQVLAFGSSEFRGNELLTFLPRPELTAAEVVLPDGVLPTIERHTVGIAGHAERLRAAGQHLKRGLLLHGPPGTGKTHTLRYLMGRLSGNTVIILTGGAMRFIGKAAELARRLQPSILVLEDVDLVAQDRSHAGTNPLLFTLLDAMDGIGADADVTFVLTTNRASELEQALADRPGRVDLAVEIPKPDAAGRRRLIELYGRNVDLRADLEPVVAQTDGVTASYLKELLRRAVLHQMHEGVTGDPVPVDDAALAEALREMNESHNSLTRSLLGSR</sequence>
<keyword evidence="2" id="KW-0547">Nucleotide-binding</keyword>
<dbReference type="CDD" id="cd19481">
    <property type="entry name" value="RecA-like_protease"/>
    <property type="match status" value="1"/>
</dbReference>
<dbReference type="Pfam" id="PF00004">
    <property type="entry name" value="AAA"/>
    <property type="match status" value="1"/>
</dbReference>
<protein>
    <submittedName>
        <fullName evidence="5">ATP-binding protein</fullName>
    </submittedName>
</protein>
<dbReference type="SMART" id="SM00382">
    <property type="entry name" value="AAA"/>
    <property type="match status" value="1"/>
</dbReference>
<organism evidence="5 6">
    <name type="scientific">Amycolatopsis acidicola</name>
    <dbReference type="NCBI Taxonomy" id="2596893"/>
    <lineage>
        <taxon>Bacteria</taxon>
        <taxon>Bacillati</taxon>
        <taxon>Actinomycetota</taxon>
        <taxon>Actinomycetes</taxon>
        <taxon>Pseudonocardiales</taxon>
        <taxon>Pseudonocardiaceae</taxon>
        <taxon>Amycolatopsis</taxon>
    </lineage>
</organism>
<dbReference type="InterPro" id="IPR003593">
    <property type="entry name" value="AAA+_ATPase"/>
</dbReference>
<dbReference type="Proteomes" id="UP000319769">
    <property type="component" value="Unassembled WGS sequence"/>
</dbReference>
<dbReference type="Gene3D" id="3.40.50.300">
    <property type="entry name" value="P-loop containing nucleotide triphosphate hydrolases"/>
    <property type="match status" value="1"/>
</dbReference>
<evidence type="ECO:0000256" key="1">
    <source>
        <dbReference type="ARBA" id="ARBA00006914"/>
    </source>
</evidence>
<dbReference type="InterPro" id="IPR003959">
    <property type="entry name" value="ATPase_AAA_core"/>
</dbReference>
<dbReference type="InterPro" id="IPR027417">
    <property type="entry name" value="P-loop_NTPase"/>
</dbReference>
<gene>
    <name evidence="5" type="ORF">FPZ12_036980</name>
</gene>
<dbReference type="InterPro" id="IPR050221">
    <property type="entry name" value="26S_Proteasome_ATPase"/>
</dbReference>
<reference evidence="5" key="1">
    <citation type="submission" date="2019-09" db="EMBL/GenBank/DDBJ databases">
        <authorList>
            <person name="Teo W.F.A."/>
            <person name="Duangmal K."/>
        </authorList>
    </citation>
    <scope>NUCLEOTIDE SEQUENCE [LARGE SCALE GENOMIC DNA]</scope>
    <source>
        <strain evidence="5">K81G1</strain>
    </source>
</reference>
<dbReference type="AlphaFoldDB" id="A0A5N0UT52"/>
<dbReference type="EMBL" id="VMNW02000088">
    <property type="protein sequence ID" value="KAA9152409.1"/>
    <property type="molecule type" value="Genomic_DNA"/>
</dbReference>